<comment type="catalytic activity">
    <reaction evidence="6">
        <text>glyoxylate + acetyl-CoA + H2O = (S)-malate + CoA + H(+)</text>
        <dbReference type="Rhea" id="RHEA:18181"/>
        <dbReference type="ChEBI" id="CHEBI:15377"/>
        <dbReference type="ChEBI" id="CHEBI:15378"/>
        <dbReference type="ChEBI" id="CHEBI:15589"/>
        <dbReference type="ChEBI" id="CHEBI:36655"/>
        <dbReference type="ChEBI" id="CHEBI:57287"/>
        <dbReference type="ChEBI" id="CHEBI:57288"/>
        <dbReference type="EC" id="2.3.3.9"/>
    </reaction>
</comment>
<dbReference type="STRING" id="1798228.SAMN05216574_10858"/>
<feature type="domain" description="Malate synthase N-terminal" evidence="10">
    <location>
        <begin position="35"/>
        <end position="96"/>
    </location>
</feature>
<comment type="similarity">
    <text evidence="1">Belongs to the malate synthase family.</text>
</comment>
<dbReference type="InterPro" id="IPR044856">
    <property type="entry name" value="Malate_synth_C_sf"/>
</dbReference>
<evidence type="ECO:0000256" key="1">
    <source>
        <dbReference type="ARBA" id="ARBA00006394"/>
    </source>
</evidence>
<evidence type="ECO:0000259" key="10">
    <source>
        <dbReference type="Pfam" id="PF20656"/>
    </source>
</evidence>
<evidence type="ECO:0000313" key="12">
    <source>
        <dbReference type="EMBL" id="SFF02737.1"/>
    </source>
</evidence>
<name>A0A1I2FDB5_9ACTN</name>
<keyword evidence="3" id="KW-0329">Glyoxylate bypass</keyword>
<protein>
    <recommendedName>
        <fullName evidence="7">Malate synthase</fullName>
        <ecNumber evidence="2">2.3.3.9</ecNumber>
    </recommendedName>
</protein>
<dbReference type="GO" id="GO:0004474">
    <property type="term" value="F:malate synthase activity"/>
    <property type="evidence" value="ECO:0007669"/>
    <property type="project" value="UniProtKB-EC"/>
</dbReference>
<dbReference type="EC" id="2.3.3.9" evidence="2"/>
<keyword evidence="4" id="KW-0816">Tricarboxylic acid cycle</keyword>
<evidence type="ECO:0000256" key="3">
    <source>
        <dbReference type="ARBA" id="ARBA00022435"/>
    </source>
</evidence>
<evidence type="ECO:0000256" key="5">
    <source>
        <dbReference type="ARBA" id="ARBA00022679"/>
    </source>
</evidence>
<dbReference type="InterPro" id="IPR048356">
    <property type="entry name" value="MS_N"/>
</dbReference>
<evidence type="ECO:0000256" key="6">
    <source>
        <dbReference type="ARBA" id="ARBA00047918"/>
    </source>
</evidence>
<dbReference type="Pfam" id="PF20659">
    <property type="entry name" value="MS_C"/>
    <property type="match status" value="1"/>
</dbReference>
<dbReference type="InterPro" id="IPR001465">
    <property type="entry name" value="Malate_synthase_TIM"/>
</dbReference>
<dbReference type="NCBIfam" id="TIGR01344">
    <property type="entry name" value="malate_syn_A"/>
    <property type="match status" value="1"/>
</dbReference>
<sequence>MPASVVHRDPGTVLDRRSAASLATKHGRDGGDMADVRVDGPAVERGEEILTPGALAFVADLQTRFGAHRDALLAARATRRAEIATARRIDVRPETEAVRTGGWQVPPPPPGLVDRRVEITGPTEPKMAVNALNCGANVWLADLEDANTPHWRNVVGGQVVLRDAVRRTLAFTAPDGREYRLREDGELPTIVPRPRGWHLPERHLLVDGAPAVGALVDAGLYLFHNAREQLDRGSGPYLYLPKLEGALEARLWALVFDHAEQVLGLPAGSIRATMLIETIPAAFEMEEMLHELGSHATALNAGRWDYLFSIIKVFRDAGPEFVLPDRAAVTMTAPMMRAYTEQLVAVCHRRGALAIGGMAAAIPSRRDAGANARALAQVREDKTREVGDGFDGSWVAHPDLVPVCREAFDAVLGGRPHQLDRLRDDVSVTPEQLLDVAGVPGERTMAGLRANVEVAIRYLAAWLAGNGAVGIHGLMEDAATAEISRSQVWQWVHAAVELDTGETVTAELVRRVIDEEVAAIGRLDHVDQARALFEQVALAEDFPDFLTLPAYGLVE</sequence>
<evidence type="ECO:0000259" key="11">
    <source>
        <dbReference type="Pfam" id="PF20659"/>
    </source>
</evidence>
<dbReference type="GO" id="GO:0006099">
    <property type="term" value="P:tricarboxylic acid cycle"/>
    <property type="evidence" value="ECO:0007669"/>
    <property type="project" value="UniProtKB-KW"/>
</dbReference>
<evidence type="ECO:0000313" key="13">
    <source>
        <dbReference type="Proteomes" id="UP000198589"/>
    </source>
</evidence>
<dbReference type="Proteomes" id="UP000198589">
    <property type="component" value="Unassembled WGS sequence"/>
</dbReference>
<proteinExistence type="inferred from homology"/>
<dbReference type="InterPro" id="IPR046363">
    <property type="entry name" value="MS_N_TIM-barrel_dom"/>
</dbReference>
<dbReference type="GO" id="GO:0005737">
    <property type="term" value="C:cytoplasm"/>
    <property type="evidence" value="ECO:0007669"/>
    <property type="project" value="TreeGrafter"/>
</dbReference>
<evidence type="ECO:0000256" key="2">
    <source>
        <dbReference type="ARBA" id="ARBA00012636"/>
    </source>
</evidence>
<feature type="domain" description="Malate synthase C-terminal" evidence="11">
    <location>
        <begin position="442"/>
        <end position="552"/>
    </location>
</feature>
<dbReference type="InterPro" id="IPR048355">
    <property type="entry name" value="MS_C"/>
</dbReference>
<feature type="active site" description="Proton acceptor" evidence="8">
    <location>
        <position position="193"/>
    </location>
</feature>
<organism evidence="12 13">
    <name type="scientific">Blastococcus tunisiensis</name>
    <dbReference type="NCBI Taxonomy" id="1798228"/>
    <lineage>
        <taxon>Bacteria</taxon>
        <taxon>Bacillati</taxon>
        <taxon>Actinomycetota</taxon>
        <taxon>Actinomycetes</taxon>
        <taxon>Geodermatophilales</taxon>
        <taxon>Geodermatophilaceae</taxon>
        <taxon>Blastococcus</taxon>
    </lineage>
</organism>
<gene>
    <name evidence="12" type="ORF">SAMN05216574_10858</name>
</gene>
<keyword evidence="13" id="KW-1185">Reference proteome</keyword>
<dbReference type="Gene3D" id="1.20.1220.12">
    <property type="entry name" value="Malate synthase, domain III"/>
    <property type="match status" value="1"/>
</dbReference>
<feature type="active site" description="Proton donor" evidence="8">
    <location>
        <position position="477"/>
    </location>
</feature>
<dbReference type="PANTHER" id="PTHR42902:SF1">
    <property type="entry name" value="MALATE SYNTHASE 1-RELATED"/>
    <property type="match status" value="1"/>
</dbReference>
<evidence type="ECO:0000259" key="9">
    <source>
        <dbReference type="Pfam" id="PF01274"/>
    </source>
</evidence>
<keyword evidence="5" id="KW-0808">Transferase</keyword>
<dbReference type="PANTHER" id="PTHR42902">
    <property type="entry name" value="MALATE SYNTHASE"/>
    <property type="match status" value="1"/>
</dbReference>
<evidence type="ECO:0000256" key="7">
    <source>
        <dbReference type="ARBA" id="ARBA00068441"/>
    </source>
</evidence>
<accession>A0A1I2FDB5</accession>
<dbReference type="InterPro" id="IPR011076">
    <property type="entry name" value="Malate_synth_sf"/>
</dbReference>
<dbReference type="FunFam" id="3.20.20.360:FF:000001">
    <property type="entry name" value="Malate synthase"/>
    <property type="match status" value="1"/>
</dbReference>
<dbReference type="InterPro" id="IPR006252">
    <property type="entry name" value="Malate_synthA"/>
</dbReference>
<evidence type="ECO:0000256" key="8">
    <source>
        <dbReference type="PIRSR" id="PIRSR001363-1"/>
    </source>
</evidence>
<dbReference type="GO" id="GO:0006097">
    <property type="term" value="P:glyoxylate cycle"/>
    <property type="evidence" value="ECO:0007669"/>
    <property type="project" value="UniProtKB-KW"/>
</dbReference>
<dbReference type="CDD" id="cd00727">
    <property type="entry name" value="malate_synt_A"/>
    <property type="match status" value="1"/>
</dbReference>
<dbReference type="FunFam" id="1.20.1220.12:FF:000001">
    <property type="entry name" value="Malate synthase"/>
    <property type="match status" value="1"/>
</dbReference>
<dbReference type="SUPFAM" id="SSF51645">
    <property type="entry name" value="Malate synthase G"/>
    <property type="match status" value="1"/>
</dbReference>
<dbReference type="Pfam" id="PF01274">
    <property type="entry name" value="MS_TIM-barrel"/>
    <property type="match status" value="1"/>
</dbReference>
<dbReference type="AlphaFoldDB" id="A0A1I2FDB5"/>
<dbReference type="PIRSF" id="PIRSF001363">
    <property type="entry name" value="Malate_synth"/>
    <property type="match status" value="1"/>
</dbReference>
<dbReference type="Gene3D" id="3.20.20.360">
    <property type="entry name" value="Malate synthase, domain 3"/>
    <property type="match status" value="1"/>
</dbReference>
<dbReference type="Pfam" id="PF20656">
    <property type="entry name" value="MS_N"/>
    <property type="match status" value="1"/>
</dbReference>
<reference evidence="13" key="1">
    <citation type="submission" date="2016-10" db="EMBL/GenBank/DDBJ databases">
        <authorList>
            <person name="Varghese N."/>
            <person name="Submissions S."/>
        </authorList>
    </citation>
    <scope>NUCLEOTIDE SEQUENCE [LARGE SCALE GENOMIC DNA]</scope>
    <source>
        <strain evidence="13">DSM 46838</strain>
    </source>
</reference>
<dbReference type="EMBL" id="FOND01000008">
    <property type="protein sequence ID" value="SFF02737.1"/>
    <property type="molecule type" value="Genomic_DNA"/>
</dbReference>
<evidence type="ECO:0000256" key="4">
    <source>
        <dbReference type="ARBA" id="ARBA00022532"/>
    </source>
</evidence>
<feature type="domain" description="Malate synthase TIM barrel" evidence="9">
    <location>
        <begin position="190"/>
        <end position="435"/>
    </location>
</feature>